<feature type="region of interest" description="Disordered" evidence="1">
    <location>
        <begin position="945"/>
        <end position="980"/>
    </location>
</feature>
<proteinExistence type="predicted"/>
<name>A0ABD3N9Q4_9STRA</name>
<feature type="region of interest" description="Disordered" evidence="1">
    <location>
        <begin position="215"/>
        <end position="260"/>
    </location>
</feature>
<keyword evidence="3" id="KW-1185">Reference proteome</keyword>
<dbReference type="AlphaFoldDB" id="A0ABD3N9Q4"/>
<evidence type="ECO:0000256" key="1">
    <source>
        <dbReference type="SAM" id="MobiDB-lite"/>
    </source>
</evidence>
<evidence type="ECO:0008006" key="4">
    <source>
        <dbReference type="Google" id="ProtNLM"/>
    </source>
</evidence>
<comment type="caution">
    <text evidence="2">The sequence shown here is derived from an EMBL/GenBank/DDBJ whole genome shotgun (WGS) entry which is preliminary data.</text>
</comment>
<dbReference type="EMBL" id="JALLPJ020001259">
    <property type="protein sequence ID" value="KAL3772819.1"/>
    <property type="molecule type" value="Genomic_DNA"/>
</dbReference>
<reference evidence="2 3" key="1">
    <citation type="submission" date="2024-10" db="EMBL/GenBank/DDBJ databases">
        <title>Updated reference genomes for cyclostephanoid diatoms.</title>
        <authorList>
            <person name="Roberts W.R."/>
            <person name="Alverson A.J."/>
        </authorList>
    </citation>
    <scope>NUCLEOTIDE SEQUENCE [LARGE SCALE GENOMIC DNA]</scope>
    <source>
        <strain evidence="2 3">AJA010-31</strain>
    </source>
</reference>
<sequence length="980" mass="108405">MYNSNDSTADEEADELRSLSTMDTLTFRRLREGRQRQKSKQSDDETSVASLTKRPAGVASKGSGSMRRTNARGRDEDESMGDTLTTLTTGSSVNRWSRRGNGFRGRNSRGEAAAAGTGRRCIVDICLVAVLGVVLLAKFGSVEMQLQGNINKLRGHSDAPQSTTDGAAYAQWLVRQSKIAEHENDETMPVKFNNDHDAAEEFFNQAVNNLKNGLPQIQINDTGSDSIENSWQQQQPELGQSQDQLALDSSQQQNQREQLGQQLDQNTQSLGGIMSQYDSAKPAQLNSHFAMDPQQSQLQDGSMQRAPEFQNFEQASIQHQLQQSNFQQQQQQLQHPVSGGDPLHPNAILDTNQQQLNHLMAEASDHGEDLFKLNAQLIDGNAAMGAASNQAPMMNSPHQLPQQPITQDQLIAAGVAGGVIDLHQSPVTNRQLQVATWNIAAINNNPFEYWITYDENPEYEKIMTAIENFLEDPGDKDVAVSNVFTEEMFTQLEKRMDEVGWDNVRKFWEGDFKNRKIISGFMKDPLLGSKRLASMPDRISNTINVVGSDEPECRPTVINMYDGDLSTLDLWWSAWEKFMFDTPLDIEDNGEIKTNEVYKLLQPIKKAKYPDITEEEEKVSLPLQTVCGAIFDAILVHMMNTVSQPDVWQALKKTMVENLNKKKVPHTLDILEKVYGTSDIITLQEVSVSLINQAKSRALGEKFWIVAPGDLDAVRDQNSVIFLSKTTFPSGPSSEITSLVEGSFEAGVDVPIAKGDILAITATDSSNTPFIIASFHGDTNGLATKPVLSAIMKAKADNAALASHKLVFGLDANTYEYAKPGKQQDVLEWGEHYVSFGLTSCWGDVPSPTNYTTFNSRTYLQPQLNKACKKSDKRSNGDVNPKDFILFSKDDFKVVKTWKDNTGEQKYIEDMAFPTLIFPSDHGILATTLEPTALSQNVRAIAQAGSSQGFTQQDGGQAPDANNQVLDLNNGAQDGMQQAN</sequence>
<gene>
    <name evidence="2" type="ORF">ACHAWO_006902</name>
</gene>
<feature type="region of interest" description="Disordered" evidence="1">
    <location>
        <begin position="1"/>
        <end position="111"/>
    </location>
</feature>
<evidence type="ECO:0000313" key="3">
    <source>
        <dbReference type="Proteomes" id="UP001530400"/>
    </source>
</evidence>
<feature type="compositionally biased region" description="Low complexity" evidence="1">
    <location>
        <begin position="240"/>
        <end position="260"/>
    </location>
</feature>
<feature type="compositionally biased region" description="Low complexity" evidence="1">
    <location>
        <begin position="319"/>
        <end position="335"/>
    </location>
</feature>
<evidence type="ECO:0000313" key="2">
    <source>
        <dbReference type="EMBL" id="KAL3772819.1"/>
    </source>
</evidence>
<feature type="compositionally biased region" description="Polar residues" evidence="1">
    <location>
        <begin position="215"/>
        <end position="239"/>
    </location>
</feature>
<protein>
    <recommendedName>
        <fullName evidence="4">Endonuclease/exonuclease/phosphatase domain-containing protein</fullName>
    </recommendedName>
</protein>
<feature type="region of interest" description="Disordered" evidence="1">
    <location>
        <begin position="319"/>
        <end position="348"/>
    </location>
</feature>
<dbReference type="SUPFAM" id="SSF56219">
    <property type="entry name" value="DNase I-like"/>
    <property type="match status" value="1"/>
</dbReference>
<accession>A0ABD3N9Q4</accession>
<organism evidence="2 3">
    <name type="scientific">Cyclotella atomus</name>
    <dbReference type="NCBI Taxonomy" id="382360"/>
    <lineage>
        <taxon>Eukaryota</taxon>
        <taxon>Sar</taxon>
        <taxon>Stramenopiles</taxon>
        <taxon>Ochrophyta</taxon>
        <taxon>Bacillariophyta</taxon>
        <taxon>Coscinodiscophyceae</taxon>
        <taxon>Thalassiosirophycidae</taxon>
        <taxon>Stephanodiscales</taxon>
        <taxon>Stephanodiscaceae</taxon>
        <taxon>Cyclotella</taxon>
    </lineage>
</organism>
<dbReference type="InterPro" id="IPR036691">
    <property type="entry name" value="Endo/exonu/phosph_ase_sf"/>
</dbReference>
<feature type="compositionally biased region" description="Basic and acidic residues" evidence="1">
    <location>
        <begin position="29"/>
        <end position="43"/>
    </location>
</feature>
<dbReference type="Proteomes" id="UP001530400">
    <property type="component" value="Unassembled WGS sequence"/>
</dbReference>